<dbReference type="PANTHER" id="PTHR43437:SF3">
    <property type="entry name" value="HYDROXYACYL-THIOESTER DEHYDRATASE TYPE 2, MITOCHONDRIAL"/>
    <property type="match status" value="1"/>
</dbReference>
<dbReference type="Gene3D" id="3.10.129.10">
    <property type="entry name" value="Hotdog Thioesterase"/>
    <property type="match status" value="1"/>
</dbReference>
<protein>
    <submittedName>
        <fullName evidence="3">Dehydratase</fullName>
    </submittedName>
</protein>
<dbReference type="AlphaFoldDB" id="A0A0K0X289"/>
<evidence type="ECO:0000256" key="1">
    <source>
        <dbReference type="ARBA" id="ARBA00005254"/>
    </source>
</evidence>
<dbReference type="InterPro" id="IPR002539">
    <property type="entry name" value="MaoC-like_dom"/>
</dbReference>
<feature type="domain" description="MaoC-like" evidence="2">
    <location>
        <begin position="16"/>
        <end position="120"/>
    </location>
</feature>
<dbReference type="KEGG" id="mgo:AFA91_06325"/>
<evidence type="ECO:0000259" key="2">
    <source>
        <dbReference type="Pfam" id="PF01575"/>
    </source>
</evidence>
<dbReference type="EMBL" id="CP012150">
    <property type="protein sequence ID" value="AKS31556.1"/>
    <property type="molecule type" value="Genomic_DNA"/>
</dbReference>
<dbReference type="SUPFAM" id="SSF54637">
    <property type="entry name" value="Thioesterase/thiol ester dehydrase-isomerase"/>
    <property type="match status" value="1"/>
</dbReference>
<dbReference type="GO" id="GO:0019171">
    <property type="term" value="F:(3R)-hydroxyacyl-[acyl-carrier-protein] dehydratase activity"/>
    <property type="evidence" value="ECO:0007669"/>
    <property type="project" value="TreeGrafter"/>
</dbReference>
<dbReference type="GO" id="GO:0006633">
    <property type="term" value="P:fatty acid biosynthetic process"/>
    <property type="evidence" value="ECO:0007669"/>
    <property type="project" value="TreeGrafter"/>
</dbReference>
<name>A0A0K0X289_MYCGD</name>
<evidence type="ECO:0000313" key="3">
    <source>
        <dbReference type="EMBL" id="AKS31556.1"/>
    </source>
</evidence>
<dbReference type="OrthoDB" id="9796589at2"/>
<comment type="similarity">
    <text evidence="1">Belongs to the enoyl-CoA hydratase/isomerase family.</text>
</comment>
<evidence type="ECO:0000313" key="4">
    <source>
        <dbReference type="Proteomes" id="UP000062255"/>
    </source>
</evidence>
<dbReference type="InterPro" id="IPR050965">
    <property type="entry name" value="UPF0336/Enoyl-CoA_hydratase"/>
</dbReference>
<proteinExistence type="inferred from homology"/>
<accession>A0A0K0X289</accession>
<sequence length="144" mass="15230">MSTETLKTFQSLELGVSAEHTAVIDAEIIRAYAQLTGDHNPIHEDAEYAANTRFGRPVAHGMLVAGYVQTALTALVAPGGVSTSYQFDLLAPAFEGTSVTAQAVCAHLDPVTHRATFTITVVDDTSRKQLISGSAVVAFPKGEK</sequence>
<organism evidence="3 4">
    <name type="scientific">Mycolicibacterium goodii</name>
    <name type="common">Mycobacterium goodii</name>
    <dbReference type="NCBI Taxonomy" id="134601"/>
    <lineage>
        <taxon>Bacteria</taxon>
        <taxon>Bacillati</taxon>
        <taxon>Actinomycetota</taxon>
        <taxon>Actinomycetes</taxon>
        <taxon>Mycobacteriales</taxon>
        <taxon>Mycobacteriaceae</taxon>
        <taxon>Mycolicibacterium</taxon>
    </lineage>
</organism>
<dbReference type="Pfam" id="PF01575">
    <property type="entry name" value="MaoC_dehydratas"/>
    <property type="match status" value="1"/>
</dbReference>
<reference evidence="3 4" key="1">
    <citation type="submission" date="2015-07" db="EMBL/GenBank/DDBJ databases">
        <title>Complete genome sequence of Mycobacterium goodii X7B, a facultative thermophilic biodesulfurizing bacterium.</title>
        <authorList>
            <person name="Yu B."/>
            <person name="Li F."/>
            <person name="Xu P."/>
        </authorList>
    </citation>
    <scope>NUCLEOTIDE SEQUENCE [LARGE SCALE GENOMIC DNA]</scope>
    <source>
        <strain evidence="3 4">X7B</strain>
    </source>
</reference>
<dbReference type="PATRIC" id="fig|134601.6.peg.1314"/>
<gene>
    <name evidence="3" type="ORF">AFA91_06325</name>
</gene>
<dbReference type="PANTHER" id="PTHR43437">
    <property type="entry name" value="HYDROXYACYL-THIOESTER DEHYDRATASE TYPE 2, MITOCHONDRIAL-RELATED"/>
    <property type="match status" value="1"/>
</dbReference>
<dbReference type="Proteomes" id="UP000062255">
    <property type="component" value="Chromosome"/>
</dbReference>
<dbReference type="STRING" id="134601.AFA91_06325"/>
<dbReference type="InterPro" id="IPR029069">
    <property type="entry name" value="HotDog_dom_sf"/>
</dbReference>